<accession>A0A9Q0F609</accession>
<organism evidence="2 3">
    <name type="scientific">Turnera subulata</name>
    <dbReference type="NCBI Taxonomy" id="218843"/>
    <lineage>
        <taxon>Eukaryota</taxon>
        <taxon>Viridiplantae</taxon>
        <taxon>Streptophyta</taxon>
        <taxon>Embryophyta</taxon>
        <taxon>Tracheophyta</taxon>
        <taxon>Spermatophyta</taxon>
        <taxon>Magnoliopsida</taxon>
        <taxon>eudicotyledons</taxon>
        <taxon>Gunneridae</taxon>
        <taxon>Pentapetalae</taxon>
        <taxon>rosids</taxon>
        <taxon>fabids</taxon>
        <taxon>Malpighiales</taxon>
        <taxon>Passifloraceae</taxon>
        <taxon>Turnera</taxon>
    </lineage>
</organism>
<evidence type="ECO:0000259" key="1">
    <source>
        <dbReference type="Pfam" id="PF14368"/>
    </source>
</evidence>
<dbReference type="Gene3D" id="1.10.110.10">
    <property type="entry name" value="Plant lipid-transfer and hydrophobic proteins"/>
    <property type="match status" value="1"/>
</dbReference>
<feature type="domain" description="Bifunctional inhibitor/plant lipid transfer protein/seed storage helical" evidence="1">
    <location>
        <begin position="2"/>
        <end position="62"/>
    </location>
</feature>
<dbReference type="SUPFAM" id="SSF47699">
    <property type="entry name" value="Bifunctional inhibitor/lipid-transfer protein/seed storage 2S albumin"/>
    <property type="match status" value="1"/>
</dbReference>
<gene>
    <name evidence="2" type="ORF">Tsubulata_015248</name>
</gene>
<keyword evidence="3" id="KW-1185">Reference proteome</keyword>
<dbReference type="InterPro" id="IPR036312">
    <property type="entry name" value="Bifun_inhib/LTP/seed_sf"/>
</dbReference>
<dbReference type="InterPro" id="IPR044741">
    <property type="entry name" value="NsLTP-like"/>
</dbReference>
<dbReference type="PANTHER" id="PTHR33286">
    <property type="entry name" value="BIFUNCTIONAL INHIBITOR/LIPID-TRANSFER PROTEIN/SEED STORAGE 2S ALBUMIN SUPERFAMILY PROTEIN"/>
    <property type="match status" value="1"/>
</dbReference>
<sequence length="68" mass="7291">MYVEIGGPTLDPSQDCCSVIKNVDIPCACKYLTSDIQALIDMDKVVHVADFCGVPLEHGSQCGSYTVP</sequence>
<dbReference type="PANTHER" id="PTHR33286:SF54">
    <property type="entry name" value="BIFUNCTIONAL INHIBITOR_LIPID-TRANSFER PROTEIN_SEED STORAGE 2S ALBUMIN SUPERFAMILY PROTEIN"/>
    <property type="match status" value="1"/>
</dbReference>
<dbReference type="Pfam" id="PF14368">
    <property type="entry name" value="LTP_2"/>
    <property type="match status" value="1"/>
</dbReference>
<proteinExistence type="predicted"/>
<reference evidence="2" key="1">
    <citation type="submission" date="2022-02" db="EMBL/GenBank/DDBJ databases">
        <authorList>
            <person name="Henning P.M."/>
            <person name="McCubbin A.G."/>
            <person name="Shore J.S."/>
        </authorList>
    </citation>
    <scope>NUCLEOTIDE SEQUENCE</scope>
    <source>
        <strain evidence="2">F60SS</strain>
        <tissue evidence="2">Leaves</tissue>
    </source>
</reference>
<evidence type="ECO:0000313" key="3">
    <source>
        <dbReference type="Proteomes" id="UP001141552"/>
    </source>
</evidence>
<protein>
    <recommendedName>
        <fullName evidence="1">Bifunctional inhibitor/plant lipid transfer protein/seed storage helical domain-containing protein</fullName>
    </recommendedName>
</protein>
<dbReference type="EMBL" id="JAKUCV010006854">
    <property type="protein sequence ID" value="KAJ4825593.1"/>
    <property type="molecule type" value="Genomic_DNA"/>
</dbReference>
<dbReference type="Proteomes" id="UP001141552">
    <property type="component" value="Unassembled WGS sequence"/>
</dbReference>
<dbReference type="OrthoDB" id="653734at2759"/>
<comment type="caution">
    <text evidence="2">The sequence shown here is derived from an EMBL/GenBank/DDBJ whole genome shotgun (WGS) entry which is preliminary data.</text>
</comment>
<dbReference type="CDD" id="cd04660">
    <property type="entry name" value="nsLTP_like"/>
    <property type="match status" value="1"/>
</dbReference>
<name>A0A9Q0F609_9ROSI</name>
<dbReference type="InterPro" id="IPR016140">
    <property type="entry name" value="Bifunc_inhib/LTP/seed_store"/>
</dbReference>
<reference evidence="2" key="2">
    <citation type="journal article" date="2023" name="Plants (Basel)">
        <title>Annotation of the Turnera subulata (Passifloraceae) Draft Genome Reveals the S-Locus Evolved after the Divergence of Turneroideae from Passifloroideae in a Stepwise Manner.</title>
        <authorList>
            <person name="Henning P.M."/>
            <person name="Roalson E.H."/>
            <person name="Mir W."/>
            <person name="McCubbin A.G."/>
            <person name="Shore J.S."/>
        </authorList>
    </citation>
    <scope>NUCLEOTIDE SEQUENCE</scope>
    <source>
        <strain evidence="2">F60SS</strain>
    </source>
</reference>
<evidence type="ECO:0000313" key="2">
    <source>
        <dbReference type="EMBL" id="KAJ4825593.1"/>
    </source>
</evidence>
<dbReference type="AlphaFoldDB" id="A0A9Q0F609"/>